<dbReference type="Gene3D" id="1.10.510.10">
    <property type="entry name" value="Transferase(Phosphotransferase) domain 1"/>
    <property type="match status" value="1"/>
</dbReference>
<dbReference type="InterPro" id="IPR011990">
    <property type="entry name" value="TPR-like_helical_dom_sf"/>
</dbReference>
<dbReference type="SMART" id="SM00220">
    <property type="entry name" value="S_TKc"/>
    <property type="match status" value="1"/>
</dbReference>
<keyword evidence="2 3" id="KW-0067">ATP-binding</keyword>
<dbReference type="STRING" id="5539.A0A3E2HKN2"/>
<dbReference type="SUPFAM" id="SSF56112">
    <property type="entry name" value="Protein kinase-like (PK-like)"/>
    <property type="match status" value="1"/>
</dbReference>
<dbReference type="SUPFAM" id="SSF48452">
    <property type="entry name" value="TPR-like"/>
    <property type="match status" value="5"/>
</dbReference>
<dbReference type="Proteomes" id="UP000258309">
    <property type="component" value="Unassembled WGS sequence"/>
</dbReference>
<dbReference type="PANTHER" id="PTHR46082:SF6">
    <property type="entry name" value="AAA+ ATPASE DOMAIN-CONTAINING PROTEIN-RELATED"/>
    <property type="match status" value="1"/>
</dbReference>
<dbReference type="Pfam" id="PF13424">
    <property type="entry name" value="TPR_12"/>
    <property type="match status" value="6"/>
</dbReference>
<dbReference type="PROSITE" id="PS50011">
    <property type="entry name" value="PROTEIN_KINASE_DOM"/>
    <property type="match status" value="1"/>
</dbReference>
<feature type="non-terminal residue" evidence="5">
    <location>
        <position position="1316"/>
    </location>
</feature>
<organism evidence="5 6">
    <name type="scientific">Scytalidium lignicola</name>
    <name type="common">Hyphomycete</name>
    <dbReference type="NCBI Taxonomy" id="5539"/>
    <lineage>
        <taxon>Eukaryota</taxon>
        <taxon>Fungi</taxon>
        <taxon>Dikarya</taxon>
        <taxon>Ascomycota</taxon>
        <taxon>Pezizomycotina</taxon>
        <taxon>Leotiomycetes</taxon>
        <taxon>Leotiomycetes incertae sedis</taxon>
        <taxon>Scytalidium</taxon>
    </lineage>
</organism>
<gene>
    <name evidence="5" type="ORF">B7463_g2364</name>
</gene>
<comment type="caution">
    <text evidence="5">The sequence shown here is derived from an EMBL/GenBank/DDBJ whole genome shotgun (WGS) entry which is preliminary data.</text>
</comment>
<evidence type="ECO:0000256" key="1">
    <source>
        <dbReference type="ARBA" id="ARBA00022741"/>
    </source>
</evidence>
<dbReference type="InterPro" id="IPR053137">
    <property type="entry name" value="NLR-like"/>
</dbReference>
<evidence type="ECO:0000259" key="4">
    <source>
        <dbReference type="PROSITE" id="PS50011"/>
    </source>
</evidence>
<dbReference type="OrthoDB" id="626167at2759"/>
<dbReference type="PROSITE" id="PS00108">
    <property type="entry name" value="PROTEIN_KINASE_ST"/>
    <property type="match status" value="1"/>
</dbReference>
<feature type="binding site" evidence="3">
    <location>
        <position position="94"/>
    </location>
    <ligand>
        <name>ATP</name>
        <dbReference type="ChEBI" id="CHEBI:30616"/>
    </ligand>
</feature>
<dbReference type="InterPro" id="IPR008271">
    <property type="entry name" value="Ser/Thr_kinase_AS"/>
</dbReference>
<dbReference type="PROSITE" id="PS00107">
    <property type="entry name" value="PROTEIN_KINASE_ATP"/>
    <property type="match status" value="1"/>
</dbReference>
<proteinExistence type="predicted"/>
<name>A0A3E2HKN2_SCYLI</name>
<dbReference type="GO" id="GO:0004672">
    <property type="term" value="F:protein kinase activity"/>
    <property type="evidence" value="ECO:0007669"/>
    <property type="project" value="InterPro"/>
</dbReference>
<keyword evidence="1 3" id="KW-0547">Nucleotide-binding</keyword>
<dbReference type="OMA" id="LEGICWD"/>
<dbReference type="InterPro" id="IPR000719">
    <property type="entry name" value="Prot_kinase_dom"/>
</dbReference>
<dbReference type="InterPro" id="IPR019734">
    <property type="entry name" value="TPR_rpt"/>
</dbReference>
<dbReference type="GO" id="GO:0005524">
    <property type="term" value="F:ATP binding"/>
    <property type="evidence" value="ECO:0007669"/>
    <property type="project" value="UniProtKB-UniRule"/>
</dbReference>
<dbReference type="Pfam" id="PF13374">
    <property type="entry name" value="TPR_10"/>
    <property type="match status" value="1"/>
</dbReference>
<evidence type="ECO:0000313" key="5">
    <source>
        <dbReference type="EMBL" id="RFU33950.1"/>
    </source>
</evidence>
<feature type="domain" description="Protein kinase" evidence="4">
    <location>
        <begin position="66"/>
        <end position="337"/>
    </location>
</feature>
<evidence type="ECO:0000256" key="3">
    <source>
        <dbReference type="PROSITE-ProRule" id="PRU10141"/>
    </source>
</evidence>
<evidence type="ECO:0000313" key="6">
    <source>
        <dbReference type="Proteomes" id="UP000258309"/>
    </source>
</evidence>
<sequence length="1316" mass="146925">MEASWDPWAAEGQPDRSIALIDPPLTKSHLDLAAQQQERSGEHADFISILALAQHLRIDFLPIVWHPEIETIGAGATAEIRQALINVQIGLAFKRIKQDREETFASLFSEISILGVPGILEHENIITLEGICWDVNPAGPVVWPVLVFQKADYGSLEDFILSSTGRAPSLEEVLSILADIARGLSCLHEHNIIHGDLKPNNILIFKTNNDEFLAKIADFGYSTQVFDNALLRVSIKQPWADPQYGGEWINFDSAKKMDVYSFGIICAWMMWYCFPFPADSREAAMRKDNHRPKLEDFTKLFDDTSDLPFDLRQVLSLSLEPNRDNRGVNFSVLLRLLGRSSVGELSVTDLEASLNIDTAVPEFKISSIYFRLLQADPRLPGYVVSELRKQAQSQPANKNASNAAFQLALCYFIGFGVRRDLKTAHAWLVQSTRREEELQQEIIMISEEHRWSLKGKVARSLELDGSLHLLDARLWEDETEVLAATEIYYKNLIEDLDQVFAPDHSVVVLARFLLASIYNKSGRYIEALKMFSELVQLMQGGPYGTHHPSTLVMVAEMAGMHFKLGNYHNAEIWYRDALQGQMETLGSQHPDTIKTMIALSQTLGNLGKNGKAEGLITEALNHSKACFGDEHPETLSALMVFCHTLSNKGNYPDAEDNLRKAIAGRERVLGPRSAETMIAKGNLASIYHLQGKFQHAKELLYKIKGDVGEIQEHLHPDSFYLSSTLASIMHTLGENEEAKRIDRQLLEMQDVIGINNPFNLTVKSNLAVIIQEEGDFDQALELDFEILEKRLTLLGKDHPDTLTTLHNIAACFHRKGNYSEAKVRYEEVLKCRSETLGSTHPETLHVRSNLAQVLHDIGEYELAITEMLDIIDASERSVGPLHQSTLLAVNNLGTHLLSIGDTSGAVERGRQAYQGMLSVFGPKHRETVSAMDNLAVALSESQRFEEARQLFEQELSEEHVFEPNDGLILAANHNYGGLLFKQGQLDEAISYLTKAADGRRKTLGETHPQTLDSLHDIALVRAAQQQNDEAAKIFKQVWETRKAVLGPAHPSTLTTLSNLASTVAHSGNEAEAEKLHSEALQGRKDTLGENHPKNRRLSLQASGANPSSEHKLMLDVLLGIGISCQAQEKFSDALQVLKRCLTKAKGIPGKEIFAFQTQARVATVHQDSGDLKSAISTYEEALEEYEPLVSPNDPTLLDIHMNLASALLQIGEAPRALSLFTQAAEESESSLGKSHETTFTLLKYIGFTYLTLERHKEALDYMEKANDGFTEMFGHEHVETQDCKEIISLIHQELRDLISGEQEKSERDVLTNTNTQ</sequence>
<dbReference type="CDD" id="cd00180">
    <property type="entry name" value="PKc"/>
    <property type="match status" value="1"/>
</dbReference>
<dbReference type="Pfam" id="PF00069">
    <property type="entry name" value="Pkinase"/>
    <property type="match status" value="1"/>
</dbReference>
<accession>A0A3E2HKN2</accession>
<reference evidence="5 6" key="1">
    <citation type="submission" date="2018-05" db="EMBL/GenBank/DDBJ databases">
        <title>Draft genome sequence of Scytalidium lignicola DSM 105466, a ubiquitous saprotrophic fungus.</title>
        <authorList>
            <person name="Buettner E."/>
            <person name="Gebauer A.M."/>
            <person name="Hofrichter M."/>
            <person name="Liers C."/>
            <person name="Kellner H."/>
        </authorList>
    </citation>
    <scope>NUCLEOTIDE SEQUENCE [LARGE SCALE GENOMIC DNA]</scope>
    <source>
        <strain evidence="5 6">DSM 105466</strain>
    </source>
</reference>
<dbReference type="PANTHER" id="PTHR46082">
    <property type="entry name" value="ATP/GTP-BINDING PROTEIN-RELATED"/>
    <property type="match status" value="1"/>
</dbReference>
<keyword evidence="6" id="KW-1185">Reference proteome</keyword>
<feature type="non-terminal residue" evidence="5">
    <location>
        <position position="1"/>
    </location>
</feature>
<evidence type="ECO:0000256" key="2">
    <source>
        <dbReference type="ARBA" id="ARBA00022840"/>
    </source>
</evidence>
<dbReference type="Gene3D" id="1.25.40.10">
    <property type="entry name" value="Tetratricopeptide repeat domain"/>
    <property type="match status" value="6"/>
</dbReference>
<dbReference type="EMBL" id="NCSJ02000027">
    <property type="protein sequence ID" value="RFU33950.1"/>
    <property type="molecule type" value="Genomic_DNA"/>
</dbReference>
<protein>
    <recommendedName>
        <fullName evidence="4">Protein kinase domain-containing protein</fullName>
    </recommendedName>
</protein>
<dbReference type="SMART" id="SM00028">
    <property type="entry name" value="TPR"/>
    <property type="match status" value="7"/>
</dbReference>
<dbReference type="InterPro" id="IPR017441">
    <property type="entry name" value="Protein_kinase_ATP_BS"/>
</dbReference>
<dbReference type="InterPro" id="IPR011009">
    <property type="entry name" value="Kinase-like_dom_sf"/>
</dbReference>